<evidence type="ECO:0000256" key="4">
    <source>
        <dbReference type="ARBA" id="ARBA00023242"/>
    </source>
</evidence>
<evidence type="ECO:0000256" key="3">
    <source>
        <dbReference type="ARBA" id="ARBA00022553"/>
    </source>
</evidence>
<feature type="region of interest" description="Disordered" evidence="5">
    <location>
        <begin position="21"/>
        <end position="98"/>
    </location>
</feature>
<comment type="subcellular location">
    <subcellularLocation>
        <location evidence="1">Nucleus</location>
        <location evidence="1">Nucleolus</location>
    </subcellularLocation>
</comment>
<comment type="similarity">
    <text evidence="2">Belongs to the UTP14 family.</text>
</comment>
<evidence type="ECO:0000256" key="5">
    <source>
        <dbReference type="SAM" id="MobiDB-lite"/>
    </source>
</evidence>
<organism evidence="6 7">
    <name type="scientific">Callosobruchus maculatus</name>
    <name type="common">Southern cowpea weevil</name>
    <name type="synonym">Pulse bruchid</name>
    <dbReference type="NCBI Taxonomy" id="64391"/>
    <lineage>
        <taxon>Eukaryota</taxon>
        <taxon>Metazoa</taxon>
        <taxon>Ecdysozoa</taxon>
        <taxon>Arthropoda</taxon>
        <taxon>Hexapoda</taxon>
        <taxon>Insecta</taxon>
        <taxon>Pterygota</taxon>
        <taxon>Neoptera</taxon>
        <taxon>Endopterygota</taxon>
        <taxon>Coleoptera</taxon>
        <taxon>Polyphaga</taxon>
        <taxon>Cucujiformia</taxon>
        <taxon>Chrysomeloidea</taxon>
        <taxon>Chrysomelidae</taxon>
        <taxon>Bruchinae</taxon>
        <taxon>Bruchini</taxon>
        <taxon>Callosobruchus</taxon>
    </lineage>
</organism>
<reference evidence="6 7" key="1">
    <citation type="submission" date="2019-01" db="EMBL/GenBank/DDBJ databases">
        <authorList>
            <person name="Sayadi A."/>
        </authorList>
    </citation>
    <scope>NUCLEOTIDE SEQUENCE [LARGE SCALE GENOMIC DNA]</scope>
</reference>
<accession>A0A653BP87</accession>
<dbReference type="PANTHER" id="PTHR14150">
    <property type="entry name" value="U3 SMALL NUCLEOLAR RNA-ASSOCIATED PROTEIN 14"/>
    <property type="match status" value="1"/>
</dbReference>
<gene>
    <name evidence="6" type="ORF">CALMAC_LOCUS2482</name>
</gene>
<dbReference type="GO" id="GO:0006364">
    <property type="term" value="P:rRNA processing"/>
    <property type="evidence" value="ECO:0007669"/>
    <property type="project" value="InterPro"/>
</dbReference>
<dbReference type="OrthoDB" id="277439at2759"/>
<protein>
    <submittedName>
        <fullName evidence="6">Uncharacterized protein</fullName>
    </submittedName>
</protein>
<keyword evidence="3" id="KW-0597">Phosphoprotein</keyword>
<evidence type="ECO:0000313" key="7">
    <source>
        <dbReference type="Proteomes" id="UP000410492"/>
    </source>
</evidence>
<dbReference type="Proteomes" id="UP000410492">
    <property type="component" value="Unassembled WGS sequence"/>
</dbReference>
<sequence length="460" mass="52340">MGNLKPDKEVMDFVSGYKKYWSEHKDNGPENPNEGQQKEPSQEISMNGANKEKVIKNTEETGLENKRKRKNSLQKEETQEKEYSLKVSMNGTNKEKVKETAVNTALVNKKKRKNSLQKDNMIHLVPKLDEEITSRVDSKNKKKDRVNIASVDAAKNKKQSKIQKLNVSSTSDWDVEDVFEILEEDIKKKVAQKAKQIEKRSTKKANKVPKAKKEEKKIDLSMPSRSKKHIIDEEMLETPKSTEATEENSSVSSGLNRLKEIIDATEVNTEVNINPQQFLNVKTTHLDTAIPDFATTDENEEETVTGQKDLIMEAFEDDDIATDFNKEKAEEIDKDTPKDIDLNLPGWGSWAGANIDSSKRKRKRFIIKMPPQMPRKDSNKGTLIINEKAEKKIKPLLVSEVPFPFKSVKDYEASIRAPIGNNWVPETAFRRFIEPAVITKIGAIIEPISKSMLVGQKKVY</sequence>
<name>A0A653BP87_CALMS</name>
<feature type="region of interest" description="Disordered" evidence="5">
    <location>
        <begin position="193"/>
        <end position="223"/>
    </location>
</feature>
<feature type="compositionally biased region" description="Basic residues" evidence="5">
    <location>
        <begin position="201"/>
        <end position="210"/>
    </location>
</feature>
<evidence type="ECO:0000256" key="2">
    <source>
        <dbReference type="ARBA" id="ARBA00007774"/>
    </source>
</evidence>
<evidence type="ECO:0000313" key="6">
    <source>
        <dbReference type="EMBL" id="VEN37125.1"/>
    </source>
</evidence>
<feature type="compositionally biased region" description="Basic and acidic residues" evidence="5">
    <location>
        <begin position="73"/>
        <end position="84"/>
    </location>
</feature>
<dbReference type="InterPro" id="IPR006709">
    <property type="entry name" value="SSU_processome_Utp14"/>
</dbReference>
<feature type="compositionally biased region" description="Basic and acidic residues" evidence="5">
    <location>
        <begin position="50"/>
        <end position="65"/>
    </location>
</feature>
<dbReference type="AlphaFoldDB" id="A0A653BP87"/>
<keyword evidence="7" id="KW-1185">Reference proteome</keyword>
<evidence type="ECO:0000256" key="1">
    <source>
        <dbReference type="ARBA" id="ARBA00004604"/>
    </source>
</evidence>
<proteinExistence type="inferred from homology"/>
<dbReference type="GO" id="GO:0032040">
    <property type="term" value="C:small-subunit processome"/>
    <property type="evidence" value="ECO:0007669"/>
    <property type="project" value="InterPro"/>
</dbReference>
<dbReference type="EMBL" id="CAACVG010003050">
    <property type="protein sequence ID" value="VEN37125.1"/>
    <property type="molecule type" value="Genomic_DNA"/>
</dbReference>
<dbReference type="Pfam" id="PF04615">
    <property type="entry name" value="Utp14"/>
    <property type="match status" value="1"/>
</dbReference>
<keyword evidence="4" id="KW-0539">Nucleus</keyword>
<dbReference type="PANTHER" id="PTHR14150:SF12">
    <property type="entry name" value="U3 SMALL NUCLEOLAR RNA-ASSOCIATED PROTEIN 14 HOMOLOG A"/>
    <property type="match status" value="1"/>
</dbReference>